<dbReference type="Proteomes" id="UP001596074">
    <property type="component" value="Unassembled WGS sequence"/>
</dbReference>
<protein>
    <recommendedName>
        <fullName evidence="3">Serine/threonine protein kinase</fullName>
    </recommendedName>
</protein>
<keyword evidence="2" id="KW-1185">Reference proteome</keyword>
<organism evidence="1 2">
    <name type="scientific">Actinomadura rugatobispora</name>
    <dbReference type="NCBI Taxonomy" id="1994"/>
    <lineage>
        <taxon>Bacteria</taxon>
        <taxon>Bacillati</taxon>
        <taxon>Actinomycetota</taxon>
        <taxon>Actinomycetes</taxon>
        <taxon>Streptosporangiales</taxon>
        <taxon>Thermomonosporaceae</taxon>
        <taxon>Actinomadura</taxon>
    </lineage>
</organism>
<evidence type="ECO:0000313" key="1">
    <source>
        <dbReference type="EMBL" id="MFC5747742.1"/>
    </source>
</evidence>
<reference evidence="2" key="1">
    <citation type="journal article" date="2019" name="Int. J. Syst. Evol. Microbiol.">
        <title>The Global Catalogue of Microorganisms (GCM) 10K type strain sequencing project: providing services to taxonomists for standard genome sequencing and annotation.</title>
        <authorList>
            <consortium name="The Broad Institute Genomics Platform"/>
            <consortium name="The Broad Institute Genome Sequencing Center for Infectious Disease"/>
            <person name="Wu L."/>
            <person name="Ma J."/>
        </authorList>
    </citation>
    <scope>NUCLEOTIDE SEQUENCE [LARGE SCALE GENOMIC DNA]</scope>
    <source>
        <strain evidence="2">KCTC 42087</strain>
    </source>
</reference>
<gene>
    <name evidence="1" type="ORF">ACFPZN_19110</name>
</gene>
<dbReference type="EMBL" id="JBHSON010000024">
    <property type="protein sequence ID" value="MFC5747742.1"/>
    <property type="molecule type" value="Genomic_DNA"/>
</dbReference>
<comment type="caution">
    <text evidence="1">The sequence shown here is derived from an EMBL/GenBank/DDBJ whole genome shotgun (WGS) entry which is preliminary data.</text>
</comment>
<accession>A0ABW0ZYH7</accession>
<proteinExistence type="predicted"/>
<evidence type="ECO:0008006" key="3">
    <source>
        <dbReference type="Google" id="ProtNLM"/>
    </source>
</evidence>
<dbReference type="RefSeq" id="WP_378283360.1">
    <property type="nucleotide sequence ID" value="NZ_JBHSON010000024.1"/>
</dbReference>
<sequence>MSSVLVYLPPDSRRDPVRKELAPGETLSFGRGAPGRVVDLHLDNPTVPRLAGEILAVDDHWRLSNFSHERTYVVENPEGAGEYLRIPPLRASCPVPFEFSRVVLSTQGPTASFQVYASQHVYLESSDIEVHEPDGSTTISAFSLDQDATYFLVLVALCEPRLRDESSTAVPTSRQVMERLSTLPGRNPTLRAVNFHIDYLAEQKLRVKQPFEEERRDGKRAAAVDTALRFGLVREEHLALLPARRPPRPAES</sequence>
<name>A0ABW0ZYH7_9ACTN</name>
<evidence type="ECO:0000313" key="2">
    <source>
        <dbReference type="Proteomes" id="UP001596074"/>
    </source>
</evidence>